<evidence type="ECO:0000256" key="3">
    <source>
        <dbReference type="ARBA" id="ARBA00022801"/>
    </source>
</evidence>
<keyword evidence="4 5" id="KW-0119">Carbohydrate metabolism</keyword>
<evidence type="ECO:0000313" key="10">
    <source>
        <dbReference type="EMBL" id="MBB6095953.1"/>
    </source>
</evidence>
<dbReference type="GO" id="GO:0006046">
    <property type="term" value="P:N-acetylglucosamine catabolic process"/>
    <property type="evidence" value="ECO:0007669"/>
    <property type="project" value="TreeGrafter"/>
</dbReference>
<dbReference type="InterPro" id="IPR011059">
    <property type="entry name" value="Metal-dep_hydrolase_composite"/>
</dbReference>
<dbReference type="FunFam" id="3.20.20.140:FF:000004">
    <property type="entry name" value="N-acetylglucosamine-6-phosphate deacetylase"/>
    <property type="match status" value="1"/>
</dbReference>
<dbReference type="Pfam" id="PF01979">
    <property type="entry name" value="Amidohydro_1"/>
    <property type="match status" value="1"/>
</dbReference>
<dbReference type="RefSeq" id="WP_184335337.1">
    <property type="nucleotide sequence ID" value="NZ_JACHHZ010000006.1"/>
</dbReference>
<evidence type="ECO:0000256" key="6">
    <source>
        <dbReference type="PIRSR" id="PIRSR038994-1"/>
    </source>
</evidence>
<feature type="domain" description="Amidohydrolase-related" evidence="9">
    <location>
        <begin position="53"/>
        <end position="377"/>
    </location>
</feature>
<dbReference type="SUPFAM" id="SSF51556">
    <property type="entry name" value="Metallo-dependent hydrolases"/>
    <property type="match status" value="1"/>
</dbReference>
<dbReference type="AlphaFoldDB" id="A0A841HT48"/>
<evidence type="ECO:0000256" key="1">
    <source>
        <dbReference type="ARBA" id="ARBA00010716"/>
    </source>
</evidence>
<feature type="active site" description="Proton donor/acceptor" evidence="6">
    <location>
        <position position="273"/>
    </location>
</feature>
<proteinExistence type="inferred from homology"/>
<evidence type="ECO:0000256" key="4">
    <source>
        <dbReference type="ARBA" id="ARBA00023277"/>
    </source>
</evidence>
<organism evidence="10 11">
    <name type="scientific">Povalibacter uvarum</name>
    <dbReference type="NCBI Taxonomy" id="732238"/>
    <lineage>
        <taxon>Bacteria</taxon>
        <taxon>Pseudomonadati</taxon>
        <taxon>Pseudomonadota</taxon>
        <taxon>Gammaproteobacteria</taxon>
        <taxon>Steroidobacterales</taxon>
        <taxon>Steroidobacteraceae</taxon>
        <taxon>Povalibacter</taxon>
    </lineage>
</organism>
<evidence type="ECO:0000256" key="2">
    <source>
        <dbReference type="ARBA" id="ARBA00022723"/>
    </source>
</evidence>
<dbReference type="InterPro" id="IPR006680">
    <property type="entry name" value="Amidohydro-rel"/>
</dbReference>
<dbReference type="GO" id="GO:0046872">
    <property type="term" value="F:metal ion binding"/>
    <property type="evidence" value="ECO:0007669"/>
    <property type="project" value="UniProtKB-KW"/>
</dbReference>
<feature type="binding site" evidence="7">
    <location>
        <position position="250"/>
    </location>
    <ligand>
        <name>substrate</name>
    </ligand>
</feature>
<dbReference type="InterPro" id="IPR003764">
    <property type="entry name" value="GlcNAc_6-P_deAcase"/>
</dbReference>
<dbReference type="NCBIfam" id="TIGR00221">
    <property type="entry name" value="nagA"/>
    <property type="match status" value="1"/>
</dbReference>
<keyword evidence="2 8" id="KW-0479">Metal-binding</keyword>
<dbReference type="InterPro" id="IPR032466">
    <property type="entry name" value="Metal_Hydrolase"/>
</dbReference>
<feature type="binding site" evidence="7">
    <location>
        <position position="226"/>
    </location>
    <ligand>
        <name>substrate</name>
    </ligand>
</feature>
<keyword evidence="11" id="KW-1185">Reference proteome</keyword>
<dbReference type="PANTHER" id="PTHR11113">
    <property type="entry name" value="N-ACETYLGLUCOSAMINE-6-PHOSPHATE DEACETYLASE"/>
    <property type="match status" value="1"/>
</dbReference>
<dbReference type="EC" id="3.5.1.25" evidence="10"/>
<dbReference type="Gene3D" id="3.20.20.140">
    <property type="entry name" value="Metal-dependent hydrolases"/>
    <property type="match status" value="1"/>
</dbReference>
<evidence type="ECO:0000313" key="11">
    <source>
        <dbReference type="Proteomes" id="UP000588068"/>
    </source>
</evidence>
<evidence type="ECO:0000256" key="8">
    <source>
        <dbReference type="PIRSR" id="PIRSR038994-3"/>
    </source>
</evidence>
<reference evidence="10 11" key="1">
    <citation type="submission" date="2020-08" db="EMBL/GenBank/DDBJ databases">
        <title>Genomic Encyclopedia of Type Strains, Phase IV (KMG-IV): sequencing the most valuable type-strain genomes for metagenomic binning, comparative biology and taxonomic classification.</title>
        <authorList>
            <person name="Goeker M."/>
        </authorList>
    </citation>
    <scope>NUCLEOTIDE SEQUENCE [LARGE SCALE GENOMIC DNA]</scope>
    <source>
        <strain evidence="10 11">DSM 26723</strain>
    </source>
</reference>
<dbReference type="EMBL" id="JACHHZ010000006">
    <property type="protein sequence ID" value="MBB6095953.1"/>
    <property type="molecule type" value="Genomic_DNA"/>
</dbReference>
<dbReference type="Proteomes" id="UP000588068">
    <property type="component" value="Unassembled WGS sequence"/>
</dbReference>
<dbReference type="GO" id="GO:0008448">
    <property type="term" value="F:N-acetylglucosamine-6-phosphate deacetylase activity"/>
    <property type="evidence" value="ECO:0007669"/>
    <property type="project" value="UniProtKB-EC"/>
</dbReference>
<gene>
    <name evidence="10" type="ORF">HNQ60_004844</name>
</gene>
<feature type="binding site" evidence="8">
    <location>
        <position position="215"/>
    </location>
    <ligand>
        <name>Zn(2+)</name>
        <dbReference type="ChEBI" id="CHEBI:29105"/>
    </ligand>
</feature>
<feature type="binding site" evidence="8">
    <location>
        <position position="130"/>
    </location>
    <ligand>
        <name>Zn(2+)</name>
        <dbReference type="ChEBI" id="CHEBI:29105"/>
    </ligand>
</feature>
<name>A0A841HT48_9GAMM</name>
<accession>A0A841HT48</accession>
<protein>
    <submittedName>
        <fullName evidence="10">N-acetylglucosamine-6-phosphate deacetylase</fullName>
        <ecNumber evidence="10">3.5.1.25</ecNumber>
    </submittedName>
</protein>
<comment type="cofactor">
    <cofactor evidence="8">
        <name>a divalent metal cation</name>
        <dbReference type="ChEBI" id="CHEBI:60240"/>
    </cofactor>
    <text evidence="8">Binds 1 divalent metal cation per subunit.</text>
</comment>
<evidence type="ECO:0000256" key="7">
    <source>
        <dbReference type="PIRSR" id="PIRSR038994-2"/>
    </source>
</evidence>
<dbReference type="PANTHER" id="PTHR11113:SF14">
    <property type="entry name" value="N-ACETYLGLUCOSAMINE-6-PHOSPHATE DEACETYLASE"/>
    <property type="match status" value="1"/>
</dbReference>
<comment type="caution">
    <text evidence="10">The sequence shown here is derived from an EMBL/GenBank/DDBJ whole genome shotgun (WGS) entry which is preliminary data.</text>
</comment>
<feature type="binding site" evidence="7">
    <location>
        <position position="141"/>
    </location>
    <ligand>
        <name>substrate</name>
    </ligand>
</feature>
<dbReference type="SUPFAM" id="SSF51338">
    <property type="entry name" value="Composite domain of metallo-dependent hydrolases"/>
    <property type="match status" value="1"/>
</dbReference>
<feature type="binding site" evidence="7">
    <location>
        <begin position="218"/>
        <end position="219"/>
    </location>
    <ligand>
        <name>substrate</name>
    </ligand>
</feature>
<comment type="similarity">
    <text evidence="1 5">Belongs to the metallo-dependent hydrolases superfamily. NagA family.</text>
</comment>
<dbReference type="PIRSF" id="PIRSF038994">
    <property type="entry name" value="NagA"/>
    <property type="match status" value="1"/>
</dbReference>
<feature type="binding site" evidence="7">
    <location>
        <begin position="306"/>
        <end position="308"/>
    </location>
    <ligand>
        <name>substrate</name>
    </ligand>
</feature>
<sequence>MTTALINGRVLQSAGFVEGLAVLVHAGKIVDVLPATHERARGAAPHDLHGQLLLPGFIDTQVNGGGGVLFNDNPGIESIRAIGQAHRRFGTTGFLPTLISDDLHVVENAIAGVQAAIDAGVPGVLGIHIEGPFLNVQRKGVHDATKLRELDETAIKLLTSLHGGKTLITLAPEMTTPDIIRKLAGAGMIVSAGHSNGTYADIRAALDNGLSGFTHLFNAMSQLTGREPGVVGAALDDQKSWCGIILDGLHVDPVVLRIALRSKPHDRFMLVTDAMPSVGIDGDEFMLQGRRIVVRDGKCLDEAGTLAGSHLNMAEAIANAARLLDIDLAQAVRMASQYPAAFLGLDNELGKIQRGYRASFVVADDEMNVIETWIDGVRADQSSLAA</sequence>
<evidence type="ECO:0000256" key="5">
    <source>
        <dbReference type="PIRNR" id="PIRNR038994"/>
    </source>
</evidence>
<evidence type="ECO:0000259" key="9">
    <source>
        <dbReference type="Pfam" id="PF01979"/>
    </source>
</evidence>
<dbReference type="Gene3D" id="2.30.40.10">
    <property type="entry name" value="Urease, subunit C, domain 1"/>
    <property type="match status" value="1"/>
</dbReference>
<keyword evidence="3 5" id="KW-0378">Hydrolase</keyword>
<dbReference type="CDD" id="cd00854">
    <property type="entry name" value="NagA"/>
    <property type="match status" value="1"/>
</dbReference>
<feature type="binding site" evidence="8">
    <location>
        <position position="194"/>
    </location>
    <ligand>
        <name>Zn(2+)</name>
        <dbReference type="ChEBI" id="CHEBI:29105"/>
    </ligand>
</feature>